<evidence type="ECO:0000313" key="2">
    <source>
        <dbReference type="Proteomes" id="UP001454036"/>
    </source>
</evidence>
<accession>A0AAV3Q647</accession>
<sequence length="94" mass="10469">MADGETPLSSPPLEDDVNKLLLQSNSQTSYAKILQGPNIHCRMEIEGQDDVHLKPISRQTLYYLQSLREIQFIGQNKICAGGEILPWASTNGKN</sequence>
<comment type="caution">
    <text evidence="1">The sequence shown here is derived from an EMBL/GenBank/DDBJ whole genome shotgun (WGS) entry which is preliminary data.</text>
</comment>
<protein>
    <submittedName>
        <fullName evidence="1">Uncharacterized protein</fullName>
    </submittedName>
</protein>
<dbReference type="AlphaFoldDB" id="A0AAV3Q647"/>
<evidence type="ECO:0000313" key="1">
    <source>
        <dbReference type="EMBL" id="GAA0158985.1"/>
    </source>
</evidence>
<dbReference type="Proteomes" id="UP001454036">
    <property type="component" value="Unassembled WGS sequence"/>
</dbReference>
<gene>
    <name evidence="1" type="ORF">LIER_15876</name>
</gene>
<organism evidence="1 2">
    <name type="scientific">Lithospermum erythrorhizon</name>
    <name type="common">Purple gromwell</name>
    <name type="synonym">Lithospermum officinale var. erythrorhizon</name>
    <dbReference type="NCBI Taxonomy" id="34254"/>
    <lineage>
        <taxon>Eukaryota</taxon>
        <taxon>Viridiplantae</taxon>
        <taxon>Streptophyta</taxon>
        <taxon>Embryophyta</taxon>
        <taxon>Tracheophyta</taxon>
        <taxon>Spermatophyta</taxon>
        <taxon>Magnoliopsida</taxon>
        <taxon>eudicotyledons</taxon>
        <taxon>Gunneridae</taxon>
        <taxon>Pentapetalae</taxon>
        <taxon>asterids</taxon>
        <taxon>lamiids</taxon>
        <taxon>Boraginales</taxon>
        <taxon>Boraginaceae</taxon>
        <taxon>Boraginoideae</taxon>
        <taxon>Lithospermeae</taxon>
        <taxon>Lithospermum</taxon>
    </lineage>
</organism>
<proteinExistence type="predicted"/>
<keyword evidence="2" id="KW-1185">Reference proteome</keyword>
<name>A0AAV3Q647_LITER</name>
<dbReference type="EMBL" id="BAABME010003488">
    <property type="protein sequence ID" value="GAA0158985.1"/>
    <property type="molecule type" value="Genomic_DNA"/>
</dbReference>
<reference evidence="1 2" key="1">
    <citation type="submission" date="2024-01" db="EMBL/GenBank/DDBJ databases">
        <title>The complete chloroplast genome sequence of Lithospermum erythrorhizon: insights into the phylogenetic relationship among Boraginaceae species and the maternal lineages of purple gromwells.</title>
        <authorList>
            <person name="Okada T."/>
            <person name="Watanabe K."/>
        </authorList>
    </citation>
    <scope>NUCLEOTIDE SEQUENCE [LARGE SCALE GENOMIC DNA]</scope>
</reference>